<name>A0ABV8NM80_9SPHI</name>
<keyword evidence="2" id="KW-1185">Reference proteome</keyword>
<evidence type="ECO:0000313" key="2">
    <source>
        <dbReference type="Proteomes" id="UP001595792"/>
    </source>
</evidence>
<reference evidence="2" key="1">
    <citation type="journal article" date="2019" name="Int. J. Syst. Evol. Microbiol.">
        <title>The Global Catalogue of Microorganisms (GCM) 10K type strain sequencing project: providing services to taxonomists for standard genome sequencing and annotation.</title>
        <authorList>
            <consortium name="The Broad Institute Genomics Platform"/>
            <consortium name="The Broad Institute Genome Sequencing Center for Infectious Disease"/>
            <person name="Wu L."/>
            <person name="Ma J."/>
        </authorList>
    </citation>
    <scope>NUCLEOTIDE SEQUENCE [LARGE SCALE GENOMIC DNA]</scope>
    <source>
        <strain evidence="2">CCM 8689</strain>
    </source>
</reference>
<proteinExistence type="predicted"/>
<sequence>MGNLFAQQIQISSDLIEDKLKQYQRANRSLPLFLHIDKTVYTNNESIWFSAYLLNFGSDTVEHNVLSIALADMVTKKVILTEKYKMRNALSFGALTLPDTIPSGNYQLIAFTNLIDANKIPVAKFSTNISIKSITRQDFTSAIYLIDSTAKNGLLRAKIAVNFKEEPKSKITPVVEYTYGKKTLQAITQNKHDFFLSIPEVNLFNSNPVLQAKIKLNKQIQYLTINLPRVQKKEITVRFFPEGGNLSYDLPNVIAWEAQIDNQIPIAVKAILYQNEKPIDTVETNSYGAGKFKLKPTQNSIYTLKTIPGNYIKSDSTYHLPKPIESTLVLNLPNAITDDTLQVNLFTKTKKSVQILIKNRDGIYANFQAKTTALGNSLKIPLFQLPKGICTITVFDSGKPIAERLFFARYNDRLDVKVEVNKLSYTKKDSVNVKIRLTDKYGKPATGLFSAAVIQQNRLNSSFADIENYVYLQHDLGNLPKDPSGKDFLNPEYLEYMLLIKGWRKYTWQDIIDNKTDTLKNYLTPQITGVVKYGNGKSVKEPIQLIALGAKNTGLITTDNNGAFTLQNEHLFAYEGKMITLMVSGKNNINYKIDVEDPFLTIGNNLSENSKNYIPTKSITNSSTSSDMMLKGLENNYNLQEVTIKAKNTDGSMFAFKGEPGTNDCGDFVDEAGHFNYEKATKRFKPKPNTLYVIRTDLNDSWFTVKPYYYIGCPEHEKTVLKIGGIYGERIFYGVSNQTEEIQYLSTLFWKPGIITDKNGNAELNFKTSDIADNFKIIIQGITENNVFSGIRSFIVK</sequence>
<protein>
    <recommendedName>
        <fullName evidence="3">MG2 domain-containing protein</fullName>
    </recommendedName>
</protein>
<dbReference type="EMBL" id="JBHSBY010000131">
    <property type="protein sequence ID" value="MFC4197944.1"/>
    <property type="molecule type" value="Genomic_DNA"/>
</dbReference>
<evidence type="ECO:0000313" key="1">
    <source>
        <dbReference type="EMBL" id="MFC4197944.1"/>
    </source>
</evidence>
<dbReference type="Gene3D" id="2.60.40.1930">
    <property type="match status" value="1"/>
</dbReference>
<accession>A0ABV8NM80</accession>
<gene>
    <name evidence="1" type="ORF">ACFOUY_14660</name>
</gene>
<evidence type="ECO:0008006" key="3">
    <source>
        <dbReference type="Google" id="ProtNLM"/>
    </source>
</evidence>
<comment type="caution">
    <text evidence="1">The sequence shown here is derived from an EMBL/GenBank/DDBJ whole genome shotgun (WGS) entry which is preliminary data.</text>
</comment>
<dbReference type="RefSeq" id="WP_378961625.1">
    <property type="nucleotide sequence ID" value="NZ_JBHRXC010000001.1"/>
</dbReference>
<organism evidence="1 2">
    <name type="scientific">Pedobacter jamesrossensis</name>
    <dbReference type="NCBI Taxonomy" id="1908238"/>
    <lineage>
        <taxon>Bacteria</taxon>
        <taxon>Pseudomonadati</taxon>
        <taxon>Bacteroidota</taxon>
        <taxon>Sphingobacteriia</taxon>
        <taxon>Sphingobacteriales</taxon>
        <taxon>Sphingobacteriaceae</taxon>
        <taxon>Pedobacter</taxon>
    </lineage>
</organism>
<dbReference type="Proteomes" id="UP001595792">
    <property type="component" value="Unassembled WGS sequence"/>
</dbReference>